<feature type="region of interest" description="Disordered" evidence="1">
    <location>
        <begin position="85"/>
        <end position="107"/>
    </location>
</feature>
<reference evidence="2 3" key="1">
    <citation type="journal article" date="2019" name="Commun. Biol.">
        <title>The bagworm genome reveals a unique fibroin gene that provides high tensile strength.</title>
        <authorList>
            <person name="Kono N."/>
            <person name="Nakamura H."/>
            <person name="Ohtoshi R."/>
            <person name="Tomita M."/>
            <person name="Numata K."/>
            <person name="Arakawa K."/>
        </authorList>
    </citation>
    <scope>NUCLEOTIDE SEQUENCE [LARGE SCALE GENOMIC DNA]</scope>
</reference>
<keyword evidence="3" id="KW-1185">Reference proteome</keyword>
<dbReference type="EMBL" id="BGZK01001652">
    <property type="protein sequence ID" value="GBP83985.1"/>
    <property type="molecule type" value="Genomic_DNA"/>
</dbReference>
<dbReference type="AlphaFoldDB" id="A0A4C1ZBL3"/>
<organism evidence="2 3">
    <name type="scientific">Eumeta variegata</name>
    <name type="common">Bagworm moth</name>
    <name type="synonym">Eumeta japonica</name>
    <dbReference type="NCBI Taxonomy" id="151549"/>
    <lineage>
        <taxon>Eukaryota</taxon>
        <taxon>Metazoa</taxon>
        <taxon>Ecdysozoa</taxon>
        <taxon>Arthropoda</taxon>
        <taxon>Hexapoda</taxon>
        <taxon>Insecta</taxon>
        <taxon>Pterygota</taxon>
        <taxon>Neoptera</taxon>
        <taxon>Endopterygota</taxon>
        <taxon>Lepidoptera</taxon>
        <taxon>Glossata</taxon>
        <taxon>Ditrysia</taxon>
        <taxon>Tineoidea</taxon>
        <taxon>Psychidae</taxon>
        <taxon>Oiketicinae</taxon>
        <taxon>Eumeta</taxon>
    </lineage>
</organism>
<evidence type="ECO:0000313" key="3">
    <source>
        <dbReference type="Proteomes" id="UP000299102"/>
    </source>
</evidence>
<sequence length="107" mass="10971">MEVTNSHNQIRQVAPCPRERVQLWISDGVISLVTKAGEQIIQTGNGECCAYGDAAPRTTASETEEADDAPPGKVTLALGALALESQPAAPASSAGARGGRRGAAGRD</sequence>
<comment type="caution">
    <text evidence="2">The sequence shown here is derived from an EMBL/GenBank/DDBJ whole genome shotgun (WGS) entry which is preliminary data.</text>
</comment>
<evidence type="ECO:0000256" key="1">
    <source>
        <dbReference type="SAM" id="MobiDB-lite"/>
    </source>
</evidence>
<evidence type="ECO:0000313" key="2">
    <source>
        <dbReference type="EMBL" id="GBP83985.1"/>
    </source>
</evidence>
<proteinExistence type="predicted"/>
<accession>A0A4C1ZBL3</accession>
<gene>
    <name evidence="2" type="ORF">EVAR_46617_1</name>
</gene>
<dbReference type="Proteomes" id="UP000299102">
    <property type="component" value="Unassembled WGS sequence"/>
</dbReference>
<protein>
    <submittedName>
        <fullName evidence="2">Uncharacterized protein</fullName>
    </submittedName>
</protein>
<name>A0A4C1ZBL3_EUMVA</name>